<comment type="caution">
    <text evidence="1">The sequence shown here is derived from an EMBL/GenBank/DDBJ whole genome shotgun (WGS) entry which is preliminary data.</text>
</comment>
<name>A0ABR1X6Y7_9PEZI</name>
<dbReference type="GeneID" id="92085167"/>
<dbReference type="RefSeq" id="XP_066722736.1">
    <property type="nucleotide sequence ID" value="XM_066852104.1"/>
</dbReference>
<dbReference type="Proteomes" id="UP001480595">
    <property type="component" value="Unassembled WGS sequence"/>
</dbReference>
<keyword evidence="2" id="KW-1185">Reference proteome</keyword>
<gene>
    <name evidence="1" type="ORF">PG994_000695</name>
</gene>
<sequence>MDELRNHHPSTSMQPKFWTKLPPELRAKARVNICSAHSPHKRSFSAGEPEPTAACATGCREWQLHFEPILFRSLERHQDDLDNLERYVSVRRPPGPPAPDPPEAGAATRNNRILTEAVWTLFNIMAAWEGNGGPTHLGCPLELELSANSPSDWQHRFKDLKFRLNDCQSGCRKMPELDYSDFDDVNHGWVGGLWTRAAGKEECFRVLGARLKIVNYGSPCSPLARPTMPIVSSFLIRRQFYRRFEALGCLDRIMGALQNLLLFRYEPWGPIPTASGDDSRRQTQHYKDLVHIPSQRPELCRHGVCLRGLRRCQGFCISLMAYLALPQRERDTATGKLLAKASNRTGK</sequence>
<organism evidence="1 2">
    <name type="scientific">Apiospora phragmitis</name>
    <dbReference type="NCBI Taxonomy" id="2905665"/>
    <lineage>
        <taxon>Eukaryota</taxon>
        <taxon>Fungi</taxon>
        <taxon>Dikarya</taxon>
        <taxon>Ascomycota</taxon>
        <taxon>Pezizomycotina</taxon>
        <taxon>Sordariomycetes</taxon>
        <taxon>Xylariomycetidae</taxon>
        <taxon>Amphisphaeriales</taxon>
        <taxon>Apiosporaceae</taxon>
        <taxon>Apiospora</taxon>
    </lineage>
</organism>
<dbReference type="EMBL" id="JAQQWL010000001">
    <property type="protein sequence ID" value="KAK8091190.1"/>
    <property type="molecule type" value="Genomic_DNA"/>
</dbReference>
<evidence type="ECO:0000313" key="2">
    <source>
        <dbReference type="Proteomes" id="UP001480595"/>
    </source>
</evidence>
<proteinExistence type="predicted"/>
<reference evidence="1 2" key="1">
    <citation type="submission" date="2023-01" db="EMBL/GenBank/DDBJ databases">
        <title>Analysis of 21 Apiospora genomes using comparative genomics revels a genus with tremendous synthesis potential of carbohydrate active enzymes and secondary metabolites.</title>
        <authorList>
            <person name="Sorensen T."/>
        </authorList>
    </citation>
    <scope>NUCLEOTIDE SEQUENCE [LARGE SCALE GENOMIC DNA]</scope>
    <source>
        <strain evidence="1 2">CBS 135458</strain>
    </source>
</reference>
<protein>
    <submittedName>
        <fullName evidence="1">Uncharacterized protein</fullName>
    </submittedName>
</protein>
<accession>A0ABR1X6Y7</accession>
<evidence type="ECO:0000313" key="1">
    <source>
        <dbReference type="EMBL" id="KAK8091190.1"/>
    </source>
</evidence>